<accession>A0ABR6TKJ0</accession>
<sequence length="394" mass="45717">MKCINKKLFIHIITVFILITVLVGCSKKNSKTTIETVDSNRDIPTKVAIVVQPESENDIAYKSALSIYREKEYMAKNDKNTNTEIELFILPKNFENNKSETGKIFEKLLKDKSINVAIFSANKKGLLKYAERIKKERKDIITISANLAENEEDLIRTFDLNFKPRYSNRAKKIVEMSKVLGAEKFVTFISNEDRNNDEKMNLYGEIKKYTKNMNLSTIEISIPNDVNEVQKKSFLSNKIDELIRMYGNDINIYTFDSNLDKVLLSKIFSKKFIVSEFSKPNITKEMMDFYELNYITRYSENYYWMNSEIIGYMSKNGFEKRIGSVSANADSFVIRYATELGINLNAKDAKIKTAYNSYFLEKVSKVRCNIEAAFINKNNKIGNFKYIEPDQIVY</sequence>
<dbReference type="Gene3D" id="3.40.50.11390">
    <property type="match status" value="1"/>
</dbReference>
<dbReference type="RefSeq" id="WP_185623939.1">
    <property type="nucleotide sequence ID" value="NZ_JABGBW010000002.1"/>
</dbReference>
<dbReference type="Pfam" id="PF12683">
    <property type="entry name" value="DUF3798"/>
    <property type="match status" value="1"/>
</dbReference>
<dbReference type="PROSITE" id="PS51257">
    <property type="entry name" value="PROKAR_LIPOPROTEIN"/>
    <property type="match status" value="1"/>
</dbReference>
<protein>
    <submittedName>
        <fullName evidence="1">DUF3798 domain-containing protein</fullName>
    </submittedName>
</protein>
<dbReference type="EMBL" id="JABGBW010000002">
    <property type="protein sequence ID" value="MBC2575922.1"/>
    <property type="molecule type" value="Genomic_DNA"/>
</dbReference>
<proteinExistence type="predicted"/>
<reference evidence="1 2" key="1">
    <citation type="submission" date="2020-05" db="EMBL/GenBank/DDBJ databases">
        <title>Draft genome of xy-202 and genomic insight in genome of the genus Peptostreptococcus.</title>
        <authorList>
            <person name="Zhang Z."/>
        </authorList>
    </citation>
    <scope>NUCLEOTIDE SEQUENCE [LARGE SCALE GENOMIC DNA]</scope>
    <source>
        <strain evidence="1 2">DSM 27025</strain>
    </source>
</reference>
<name>A0ABR6TKJ0_9FIRM</name>
<dbReference type="Gene3D" id="3.40.50.11400">
    <property type="match status" value="1"/>
</dbReference>
<comment type="caution">
    <text evidence="1">The sequence shown here is derived from an EMBL/GenBank/DDBJ whole genome shotgun (WGS) entry which is preliminary data.</text>
</comment>
<gene>
    <name evidence="1" type="ORF">HLB29_04400</name>
</gene>
<dbReference type="InterPro" id="IPR024258">
    <property type="entry name" value="DUF3798"/>
</dbReference>
<evidence type="ECO:0000313" key="2">
    <source>
        <dbReference type="Proteomes" id="UP000713904"/>
    </source>
</evidence>
<organism evidence="1 2">
    <name type="scientific">Peptostreptococcus canis</name>
    <dbReference type="NCBI Taxonomy" id="1159213"/>
    <lineage>
        <taxon>Bacteria</taxon>
        <taxon>Bacillati</taxon>
        <taxon>Bacillota</taxon>
        <taxon>Clostridia</taxon>
        <taxon>Peptostreptococcales</taxon>
        <taxon>Peptostreptococcaceae</taxon>
        <taxon>Peptostreptococcus</taxon>
    </lineage>
</organism>
<evidence type="ECO:0000313" key="1">
    <source>
        <dbReference type="EMBL" id="MBC2575922.1"/>
    </source>
</evidence>
<keyword evidence="2" id="KW-1185">Reference proteome</keyword>
<dbReference type="Proteomes" id="UP000713904">
    <property type="component" value="Unassembled WGS sequence"/>
</dbReference>